<name>A0ABT7E0W7_9NEIS</name>
<evidence type="ECO:0000256" key="3">
    <source>
        <dbReference type="ARBA" id="ARBA00023315"/>
    </source>
</evidence>
<proteinExistence type="predicted"/>
<dbReference type="SMART" id="SM00563">
    <property type="entry name" value="PlsC"/>
    <property type="match status" value="1"/>
</dbReference>
<keyword evidence="7" id="KW-1185">Reference proteome</keyword>
<organism evidence="6 7">
    <name type="scientific">Parachitinimonas caeni</name>
    <dbReference type="NCBI Taxonomy" id="3031301"/>
    <lineage>
        <taxon>Bacteria</taxon>
        <taxon>Pseudomonadati</taxon>
        <taxon>Pseudomonadota</taxon>
        <taxon>Betaproteobacteria</taxon>
        <taxon>Neisseriales</taxon>
        <taxon>Chitinibacteraceae</taxon>
        <taxon>Parachitinimonas</taxon>
    </lineage>
</organism>
<dbReference type="SUPFAM" id="SSF69593">
    <property type="entry name" value="Glycerol-3-phosphate (1)-acyltransferase"/>
    <property type="match status" value="1"/>
</dbReference>
<evidence type="ECO:0000313" key="6">
    <source>
        <dbReference type="EMBL" id="MDK2125957.1"/>
    </source>
</evidence>
<keyword evidence="4" id="KW-0472">Membrane</keyword>
<dbReference type="GO" id="GO:0016746">
    <property type="term" value="F:acyltransferase activity"/>
    <property type="evidence" value="ECO:0007669"/>
    <property type="project" value="UniProtKB-KW"/>
</dbReference>
<dbReference type="Pfam" id="PF01553">
    <property type="entry name" value="Acyltransferase"/>
    <property type="match status" value="1"/>
</dbReference>
<keyword evidence="4" id="KW-0812">Transmembrane</keyword>
<gene>
    <name evidence="6" type="ORF">PZA18_18075</name>
</gene>
<evidence type="ECO:0000256" key="1">
    <source>
        <dbReference type="ARBA" id="ARBA00005189"/>
    </source>
</evidence>
<feature type="transmembrane region" description="Helical" evidence="4">
    <location>
        <begin position="12"/>
        <end position="33"/>
    </location>
</feature>
<evidence type="ECO:0000313" key="7">
    <source>
        <dbReference type="Proteomes" id="UP001172778"/>
    </source>
</evidence>
<dbReference type="Proteomes" id="UP001172778">
    <property type="component" value="Unassembled WGS sequence"/>
</dbReference>
<accession>A0ABT7E0W7</accession>
<comment type="caution">
    <text evidence="6">The sequence shown here is derived from an EMBL/GenBank/DDBJ whole genome shotgun (WGS) entry which is preliminary data.</text>
</comment>
<dbReference type="EMBL" id="JARRAF010000027">
    <property type="protein sequence ID" value="MDK2125957.1"/>
    <property type="molecule type" value="Genomic_DNA"/>
</dbReference>
<keyword evidence="3 6" id="KW-0012">Acyltransferase</keyword>
<dbReference type="RefSeq" id="WP_284102271.1">
    <property type="nucleotide sequence ID" value="NZ_JARRAF010000027.1"/>
</dbReference>
<feature type="domain" description="Phospholipid/glycerol acyltransferase" evidence="5">
    <location>
        <begin position="72"/>
        <end position="186"/>
    </location>
</feature>
<reference evidence="6" key="1">
    <citation type="submission" date="2023-03" db="EMBL/GenBank/DDBJ databases">
        <title>Chitinimonas shenzhenensis gen. nov., sp. nov., a novel member of family Burkholderiaceae isolated from activated sludge collected in Shen Zhen, China.</title>
        <authorList>
            <person name="Wang X."/>
        </authorList>
    </citation>
    <scope>NUCLEOTIDE SEQUENCE</scope>
    <source>
        <strain evidence="6">DQS-5</strain>
    </source>
</reference>
<dbReference type="InterPro" id="IPR002123">
    <property type="entry name" value="Plipid/glycerol_acylTrfase"/>
</dbReference>
<keyword evidence="2" id="KW-0808">Transferase</keyword>
<dbReference type="CDD" id="cd07989">
    <property type="entry name" value="LPLAT_AGPAT-like"/>
    <property type="match status" value="1"/>
</dbReference>
<evidence type="ECO:0000259" key="5">
    <source>
        <dbReference type="SMART" id="SM00563"/>
    </source>
</evidence>
<protein>
    <submittedName>
        <fullName evidence="6">Lysophospholipid acyltransferase family protein</fullName>
    </submittedName>
</protein>
<comment type="pathway">
    <text evidence="1">Lipid metabolism.</text>
</comment>
<dbReference type="PANTHER" id="PTHR10434">
    <property type="entry name" value="1-ACYL-SN-GLYCEROL-3-PHOSPHATE ACYLTRANSFERASE"/>
    <property type="match status" value="1"/>
</dbReference>
<dbReference type="PANTHER" id="PTHR10434:SF40">
    <property type="entry name" value="1-ACYL-SN-GLYCEROL-3-PHOSPHATE ACYLTRANSFERASE"/>
    <property type="match status" value="1"/>
</dbReference>
<evidence type="ECO:0000256" key="4">
    <source>
        <dbReference type="SAM" id="Phobius"/>
    </source>
</evidence>
<sequence>MEIWFRSVLYQFGVAVITIAHAIALLVAILLPYRLRFRLVMSYAQACLKWLELSCGLQGRVLGRENIPTEPCVILCKHQSAWETLMLTLIFPLQTWVAKRELVWLPFFGWALWSLKPILIDRSNRTKASRQLLQQGAERVRDGLSIVVFPEGTRVAAGRRGRYKAGGARLATALNLPIVPVAVNSGEFWPRNSFRKYSGQATMVIGPAIYPQGRSGEELTQLAEKWIEAEMDVISGVGPCWPGKMEPLAPRVIEEQVAQ</sequence>
<evidence type="ECO:0000256" key="2">
    <source>
        <dbReference type="ARBA" id="ARBA00022679"/>
    </source>
</evidence>
<keyword evidence="4" id="KW-1133">Transmembrane helix</keyword>